<keyword evidence="1" id="KW-0678">Repressor</keyword>
<dbReference type="InterPro" id="IPR000843">
    <property type="entry name" value="HTH_LacI"/>
</dbReference>
<accession>A0ABP3JQQ5</accession>
<dbReference type="PANTHER" id="PTHR30146:SF148">
    <property type="entry name" value="HTH-TYPE TRANSCRIPTIONAL REPRESSOR PURR-RELATED"/>
    <property type="match status" value="1"/>
</dbReference>
<dbReference type="SMART" id="SM00354">
    <property type="entry name" value="HTH_LACI"/>
    <property type="match status" value="1"/>
</dbReference>
<evidence type="ECO:0000256" key="2">
    <source>
        <dbReference type="ARBA" id="ARBA00023015"/>
    </source>
</evidence>
<evidence type="ECO:0000256" key="3">
    <source>
        <dbReference type="ARBA" id="ARBA00023125"/>
    </source>
</evidence>
<name>A0ABP3JQQ5_9ACTN</name>
<keyword evidence="7" id="KW-1185">Reference proteome</keyword>
<organism evidence="6 7">
    <name type="scientific">Streptomyces olivaceiscleroticus</name>
    <dbReference type="NCBI Taxonomy" id="68245"/>
    <lineage>
        <taxon>Bacteria</taxon>
        <taxon>Bacillati</taxon>
        <taxon>Actinomycetota</taxon>
        <taxon>Actinomycetes</taxon>
        <taxon>Kitasatosporales</taxon>
        <taxon>Streptomycetaceae</taxon>
        <taxon>Streptomyces</taxon>
    </lineage>
</organism>
<dbReference type="Pfam" id="PF13377">
    <property type="entry name" value="Peripla_BP_3"/>
    <property type="match status" value="1"/>
</dbReference>
<keyword evidence="3 6" id="KW-0238">DNA-binding</keyword>
<keyword evidence="2" id="KW-0805">Transcription regulation</keyword>
<dbReference type="PROSITE" id="PS50932">
    <property type="entry name" value="HTH_LACI_2"/>
    <property type="match status" value="1"/>
</dbReference>
<evidence type="ECO:0000259" key="5">
    <source>
        <dbReference type="PROSITE" id="PS50932"/>
    </source>
</evidence>
<gene>
    <name evidence="6" type="ORF">GCM10010361_26690</name>
</gene>
<dbReference type="SUPFAM" id="SSF53822">
    <property type="entry name" value="Periplasmic binding protein-like I"/>
    <property type="match status" value="1"/>
</dbReference>
<comment type="caution">
    <text evidence="6">The sequence shown here is derived from an EMBL/GenBank/DDBJ whole genome shotgun (WGS) entry which is preliminary data.</text>
</comment>
<dbReference type="InterPro" id="IPR028082">
    <property type="entry name" value="Peripla_BP_I"/>
</dbReference>
<dbReference type="SUPFAM" id="SSF47413">
    <property type="entry name" value="lambda repressor-like DNA-binding domains"/>
    <property type="match status" value="1"/>
</dbReference>
<keyword evidence="4" id="KW-0804">Transcription</keyword>
<evidence type="ECO:0000256" key="4">
    <source>
        <dbReference type="ARBA" id="ARBA00023163"/>
    </source>
</evidence>
<dbReference type="InterPro" id="IPR010982">
    <property type="entry name" value="Lambda_DNA-bd_dom_sf"/>
</dbReference>
<dbReference type="Gene3D" id="1.10.260.40">
    <property type="entry name" value="lambda repressor-like DNA-binding domains"/>
    <property type="match status" value="1"/>
</dbReference>
<protein>
    <submittedName>
        <fullName evidence="6">LacI family DNA-binding transcriptional regulator</fullName>
    </submittedName>
</protein>
<reference evidence="7" key="1">
    <citation type="journal article" date="2019" name="Int. J. Syst. Evol. Microbiol.">
        <title>The Global Catalogue of Microorganisms (GCM) 10K type strain sequencing project: providing services to taxonomists for standard genome sequencing and annotation.</title>
        <authorList>
            <consortium name="The Broad Institute Genomics Platform"/>
            <consortium name="The Broad Institute Genome Sequencing Center for Infectious Disease"/>
            <person name="Wu L."/>
            <person name="Ma J."/>
        </authorList>
    </citation>
    <scope>NUCLEOTIDE SEQUENCE [LARGE SCALE GENOMIC DNA]</scope>
    <source>
        <strain evidence="7">JCM 4805</strain>
    </source>
</reference>
<sequence length="337" mass="36206">MATMADVARQAGVSVSTVSHVINGTRFVKEETRDQVHAAMRDTGYIPNTIARSLVTSSTKTLGLAVSAVTNFHFADMVSSIDATARAAGYTLLIADTHDDPAEELRVVQNLHQRRVDGLLLATAAGARGAALRYLKDTGLPTVLIDRCASSAFDQIGTANVESTARLVDHLADLGHTRIGMVAGRRGIRTSSERVRGWQRGMKRQGLDPAPELVVTGHSHAYMAEQVTEKLLRGKDAPTALVVGNNHMTLGVLRALSRLGLTAPQDVALSVFDDFEWADLLQPQLTAIAQPVEEIGARSVRMLIDRLADPDGAKRTVLLEPTLVHRTSCGCPAEPAR</sequence>
<dbReference type="CDD" id="cd06267">
    <property type="entry name" value="PBP1_LacI_sugar_binding-like"/>
    <property type="match status" value="1"/>
</dbReference>
<evidence type="ECO:0000313" key="7">
    <source>
        <dbReference type="Proteomes" id="UP001500909"/>
    </source>
</evidence>
<proteinExistence type="predicted"/>
<dbReference type="Gene3D" id="3.40.50.2300">
    <property type="match status" value="2"/>
</dbReference>
<dbReference type="Proteomes" id="UP001500909">
    <property type="component" value="Unassembled WGS sequence"/>
</dbReference>
<dbReference type="RefSeq" id="WP_346095169.1">
    <property type="nucleotide sequence ID" value="NZ_BAAABY010000023.1"/>
</dbReference>
<dbReference type="PRINTS" id="PR00036">
    <property type="entry name" value="HTHLACI"/>
</dbReference>
<dbReference type="Pfam" id="PF00356">
    <property type="entry name" value="LacI"/>
    <property type="match status" value="1"/>
</dbReference>
<feature type="domain" description="HTH lacI-type" evidence="5">
    <location>
        <begin position="2"/>
        <end position="56"/>
    </location>
</feature>
<dbReference type="GO" id="GO:0003677">
    <property type="term" value="F:DNA binding"/>
    <property type="evidence" value="ECO:0007669"/>
    <property type="project" value="UniProtKB-KW"/>
</dbReference>
<dbReference type="PANTHER" id="PTHR30146">
    <property type="entry name" value="LACI-RELATED TRANSCRIPTIONAL REPRESSOR"/>
    <property type="match status" value="1"/>
</dbReference>
<dbReference type="EMBL" id="BAAABY010000023">
    <property type="protein sequence ID" value="GAA0461518.1"/>
    <property type="molecule type" value="Genomic_DNA"/>
</dbReference>
<evidence type="ECO:0000256" key="1">
    <source>
        <dbReference type="ARBA" id="ARBA00022491"/>
    </source>
</evidence>
<dbReference type="CDD" id="cd01392">
    <property type="entry name" value="HTH_LacI"/>
    <property type="match status" value="1"/>
</dbReference>
<evidence type="ECO:0000313" key="6">
    <source>
        <dbReference type="EMBL" id="GAA0461518.1"/>
    </source>
</evidence>
<dbReference type="PROSITE" id="PS00356">
    <property type="entry name" value="HTH_LACI_1"/>
    <property type="match status" value="1"/>
</dbReference>
<dbReference type="InterPro" id="IPR046335">
    <property type="entry name" value="LacI/GalR-like_sensor"/>
</dbReference>